<keyword evidence="5" id="KW-1185">Reference proteome</keyword>
<evidence type="ECO:0000256" key="2">
    <source>
        <dbReference type="SAM" id="MobiDB-lite"/>
    </source>
</evidence>
<sequence>MADSDDEDFVYLGTAFKQFEPDAPRKKAVPVHEQVVTDDRGRRRFHGAFTGGFSAGYFNTVDTKEGWTPSTFKSSRSRRDSSKNATQRPEDFMDEEDLGEFGIAPQRVITTEKFLSSDDRQRKRQYDQPCAVSDRQTADPLLQHLVVPVKMSIGNRLLTQMGWREGQGIGPRVRQNKKKVIVFELYKVYGCSRPDDAEEEDIYAIGLMFAPKDVESVSYASKDNMHGIGYSGLNPRAALMSKQDLLGAGPSQPSRGVYGIRGQAFGTGVFEEEDDDVYAQDIMSNYDIPKNISAAKKASPRKDTLFGWTGPPQASDQGGLLSLFSAAKKAAPARKFYPPPVIPRDYHPFRKPDESEKPQKENSSVTLNQKSTRLTAEERGKILGEEALPTPKKSVFDYISKEDQSRIKSSKDAKEKTVTSNNSSESSMLSRAIPTVKLTSGSFKPFAKDPAKQERYERFLSGEITSTAPTGNALTEWEREREREEFARAAILYRPLNQAMASRFTSAKQSDELSFSDPVSEKVMDKSDQFKAAEKKMFGALTRERFQWHPDRVLCKRFNIPDPYPGSGVVGVPLTQQAGRGRRDKPESVQLKAILPTSASMGQEEASCAGHVDFVVEASLGEKVRSEKAGNDKEHQASSTSCDTRACNAEPDADTSTGKSSALLSGFQSLAQRHKATEKAVDGIPGSSGAGKVGDSSQESGPVADSNVVQRPSMDIFKAIFAESSSDESEQSDSEHENTNESRSAVGPEPEQSRLSVIPEPKHEVITNFPRTSTIDIGESSVKESNELDNNAKQDGKSSILGLRTKDLESDAQRTDFDIPKIQFSLPSKTKKPSDTEAYGPALPQSSVPVSSKQCVNTITISKVSAERSDEEEYVERTVKKKSHKNKTRNKIDTDSSDVETGRHVKRKEKKRKEKKRRREKDSSEKTRVSKSSKNFKAAESEKKKRKKKKKYRGHSSDDSTSDDSSDGERRERSTSRIDKKKNKKAQREYSDTSSGSEGESDSRDNRAKERASEKSKLSDKSRTSENTPDPKEIMNKLNNIRAFKEQRRMRASDFM</sequence>
<dbReference type="InterPro" id="IPR011666">
    <property type="entry name" value="DUF1604"/>
</dbReference>
<feature type="region of interest" description="Disordered" evidence="2">
    <location>
        <begin position="335"/>
        <end position="387"/>
    </location>
</feature>
<feature type="compositionally biased region" description="Basic and acidic residues" evidence="2">
    <location>
        <begin position="967"/>
        <end position="978"/>
    </location>
</feature>
<feature type="compositionally biased region" description="Basic and acidic residues" evidence="2">
    <location>
        <begin position="804"/>
        <end position="819"/>
    </location>
</feature>
<feature type="compositionally biased region" description="Basic residues" evidence="2">
    <location>
        <begin position="904"/>
        <end position="919"/>
    </location>
</feature>
<dbReference type="PANTHER" id="PTHR13384:SF19">
    <property type="entry name" value="G PATCH DOMAIN-CONTAINING PROTEIN 1"/>
    <property type="match status" value="1"/>
</dbReference>
<reference evidence="4 5" key="1">
    <citation type="journal article" date="2007" name="Science">
        <title>Sea anemone genome reveals ancestral eumetazoan gene repertoire and genomic organization.</title>
        <authorList>
            <person name="Putnam N.H."/>
            <person name="Srivastava M."/>
            <person name="Hellsten U."/>
            <person name="Dirks B."/>
            <person name="Chapman J."/>
            <person name="Salamov A."/>
            <person name="Terry A."/>
            <person name="Shapiro H."/>
            <person name="Lindquist E."/>
            <person name="Kapitonov V.V."/>
            <person name="Jurka J."/>
            <person name="Genikhovich G."/>
            <person name="Grigoriev I.V."/>
            <person name="Lucas S.M."/>
            <person name="Steele R.E."/>
            <person name="Finnerty J.R."/>
            <person name="Technau U."/>
            <person name="Martindale M.Q."/>
            <person name="Rokhsar D.S."/>
        </authorList>
    </citation>
    <scope>NUCLEOTIDE SEQUENCE [LARGE SCALE GENOMIC DNA]</scope>
    <source>
        <strain evidence="5">CH2 X CH6</strain>
    </source>
</reference>
<comment type="similarity">
    <text evidence="1">Belongs to the GPATCH1 family.</text>
</comment>
<accession>A7S8J8</accession>
<organism evidence="4 5">
    <name type="scientific">Nematostella vectensis</name>
    <name type="common">Starlet sea anemone</name>
    <dbReference type="NCBI Taxonomy" id="45351"/>
    <lineage>
        <taxon>Eukaryota</taxon>
        <taxon>Metazoa</taxon>
        <taxon>Cnidaria</taxon>
        <taxon>Anthozoa</taxon>
        <taxon>Hexacorallia</taxon>
        <taxon>Actiniaria</taxon>
        <taxon>Edwardsiidae</taxon>
        <taxon>Nematostella</taxon>
    </lineage>
</organism>
<feature type="region of interest" description="Disordered" evidence="2">
    <location>
        <begin position="406"/>
        <end position="430"/>
    </location>
</feature>
<dbReference type="PhylomeDB" id="A7S8J8"/>
<dbReference type="PANTHER" id="PTHR13384">
    <property type="entry name" value="G PATCH DOMAIN-CONTAINING PROTEIN 1"/>
    <property type="match status" value="1"/>
</dbReference>
<feature type="compositionally biased region" description="Polar residues" evidence="2">
    <location>
        <begin position="844"/>
        <end position="863"/>
    </location>
</feature>
<feature type="compositionally biased region" description="Basic and acidic residues" evidence="2">
    <location>
        <begin position="781"/>
        <end position="796"/>
    </location>
</feature>
<feature type="compositionally biased region" description="Basic residues" evidence="2">
    <location>
        <begin position="944"/>
        <end position="954"/>
    </location>
</feature>
<dbReference type="Proteomes" id="UP000001593">
    <property type="component" value="Unassembled WGS sequence"/>
</dbReference>
<dbReference type="Pfam" id="PF26093">
    <property type="entry name" value="HTH_TGH"/>
    <property type="match status" value="1"/>
</dbReference>
<dbReference type="InParanoid" id="A7S8J8"/>
<dbReference type="GO" id="GO:0005634">
    <property type="term" value="C:nucleus"/>
    <property type="evidence" value="ECO:0000318"/>
    <property type="project" value="GO_Central"/>
</dbReference>
<evidence type="ECO:0000313" key="5">
    <source>
        <dbReference type="Proteomes" id="UP000001593"/>
    </source>
</evidence>
<dbReference type="eggNOG" id="KOG2138">
    <property type="taxonomic scope" value="Eukaryota"/>
</dbReference>
<feature type="compositionally biased region" description="Basic and acidic residues" evidence="2">
    <location>
        <begin position="406"/>
        <end position="417"/>
    </location>
</feature>
<dbReference type="GO" id="GO:0003723">
    <property type="term" value="F:RNA binding"/>
    <property type="evidence" value="ECO:0000318"/>
    <property type="project" value="GO_Central"/>
</dbReference>
<feature type="compositionally biased region" description="Polar residues" evidence="2">
    <location>
        <begin position="654"/>
        <end position="671"/>
    </location>
</feature>
<evidence type="ECO:0000256" key="1">
    <source>
        <dbReference type="ARBA" id="ARBA00008600"/>
    </source>
</evidence>
<protein>
    <recommendedName>
        <fullName evidence="3">G-patch domain-containing protein</fullName>
    </recommendedName>
</protein>
<gene>
    <name evidence="4" type="ORF">NEMVEDRAFT_v1g208440</name>
</gene>
<feature type="region of interest" description="Disordered" evidence="2">
    <location>
        <begin position="625"/>
        <end position="1056"/>
    </location>
</feature>
<feature type="compositionally biased region" description="Basic and acidic residues" evidence="2">
    <location>
        <begin position="375"/>
        <end position="384"/>
    </location>
</feature>
<dbReference type="AlphaFoldDB" id="A7S8J8"/>
<dbReference type="InterPro" id="IPR000467">
    <property type="entry name" value="G_patch_dom"/>
</dbReference>
<dbReference type="OMA" id="VEGHRTF"/>
<dbReference type="PROSITE" id="PS50174">
    <property type="entry name" value="G_PATCH"/>
    <property type="match status" value="1"/>
</dbReference>
<feature type="compositionally biased region" description="Low complexity" evidence="2">
    <location>
        <begin position="420"/>
        <end position="430"/>
    </location>
</feature>
<evidence type="ECO:0000313" key="4">
    <source>
        <dbReference type="EMBL" id="EDO40001.1"/>
    </source>
</evidence>
<feature type="compositionally biased region" description="Basic and acidic residues" evidence="2">
    <location>
        <begin position="625"/>
        <end position="636"/>
    </location>
</feature>
<feature type="domain" description="G-patch" evidence="3">
    <location>
        <begin position="150"/>
        <end position="170"/>
    </location>
</feature>
<dbReference type="STRING" id="45351.A7S8J8"/>
<feature type="compositionally biased region" description="Basic and acidic residues" evidence="2">
    <location>
        <begin position="344"/>
        <end position="360"/>
    </location>
</feature>
<dbReference type="HOGENOM" id="CLU_008613_1_0_1"/>
<dbReference type="Pfam" id="PF01585">
    <property type="entry name" value="G-patch"/>
    <property type="match status" value="1"/>
</dbReference>
<dbReference type="EMBL" id="DS469598">
    <property type="protein sequence ID" value="EDO40001.1"/>
    <property type="molecule type" value="Genomic_DNA"/>
</dbReference>
<proteinExistence type="inferred from homology"/>
<feature type="compositionally biased region" description="Basic and acidic residues" evidence="2">
    <location>
        <begin position="1001"/>
        <end position="1035"/>
    </location>
</feature>
<feature type="region of interest" description="Disordered" evidence="2">
    <location>
        <begin position="68"/>
        <end position="97"/>
    </location>
</feature>
<feature type="compositionally biased region" description="Basic and acidic residues" evidence="2">
    <location>
        <begin position="1043"/>
        <end position="1056"/>
    </location>
</feature>
<name>A7S8J8_NEMVE</name>
<evidence type="ECO:0000259" key="3">
    <source>
        <dbReference type="PROSITE" id="PS50174"/>
    </source>
</evidence>
<dbReference type="Pfam" id="PF07713">
    <property type="entry name" value="DUF1604"/>
    <property type="match status" value="1"/>
</dbReference>
<feature type="compositionally biased region" description="Basic residues" evidence="2">
    <location>
        <begin position="879"/>
        <end position="889"/>
    </location>
</feature>
<feature type="compositionally biased region" description="Polar residues" evidence="2">
    <location>
        <begin position="361"/>
        <end position="374"/>
    </location>
</feature>
<dbReference type="GO" id="GO:0006397">
    <property type="term" value="P:mRNA processing"/>
    <property type="evidence" value="ECO:0007669"/>
    <property type="project" value="InterPro"/>
</dbReference>